<proteinExistence type="predicted"/>
<evidence type="ECO:0000259" key="2">
    <source>
        <dbReference type="PROSITE" id="PS50190"/>
    </source>
</evidence>
<feature type="region of interest" description="Disordered" evidence="1">
    <location>
        <begin position="285"/>
        <end position="306"/>
    </location>
</feature>
<feature type="domain" description="SEC7" evidence="2">
    <location>
        <begin position="6"/>
        <end position="190"/>
    </location>
</feature>
<protein>
    <recommendedName>
        <fullName evidence="2">SEC7 domain-containing protein</fullName>
    </recommendedName>
</protein>
<evidence type="ECO:0000313" key="3">
    <source>
        <dbReference type="EMBL" id="CAD9118502.1"/>
    </source>
</evidence>
<feature type="region of interest" description="Disordered" evidence="1">
    <location>
        <begin position="203"/>
        <end position="234"/>
    </location>
</feature>
<dbReference type="Gene3D" id="1.10.1000.11">
    <property type="entry name" value="Arf Nucleotide-binding Site Opener,domain 2"/>
    <property type="match status" value="1"/>
</dbReference>
<feature type="region of interest" description="Disordered" evidence="1">
    <location>
        <begin position="449"/>
        <end position="485"/>
    </location>
</feature>
<organism evidence="3">
    <name type="scientific">Alexandrium catenella</name>
    <name type="common">Red tide dinoflagellate</name>
    <name type="synonym">Gonyaulax catenella</name>
    <dbReference type="NCBI Taxonomy" id="2925"/>
    <lineage>
        <taxon>Eukaryota</taxon>
        <taxon>Sar</taxon>
        <taxon>Alveolata</taxon>
        <taxon>Dinophyceae</taxon>
        <taxon>Gonyaulacales</taxon>
        <taxon>Pyrocystaceae</taxon>
        <taxon>Alexandrium</taxon>
    </lineage>
</organism>
<name>A0A7S1Q5N7_ALECA</name>
<evidence type="ECO:0000256" key="1">
    <source>
        <dbReference type="SAM" id="MobiDB-lite"/>
    </source>
</evidence>
<dbReference type="PROSITE" id="PS50190">
    <property type="entry name" value="SEC7"/>
    <property type="match status" value="1"/>
</dbReference>
<dbReference type="GO" id="GO:0005085">
    <property type="term" value="F:guanyl-nucleotide exchange factor activity"/>
    <property type="evidence" value="ECO:0007669"/>
    <property type="project" value="InterPro"/>
</dbReference>
<feature type="region of interest" description="Disordered" evidence="1">
    <location>
        <begin position="89"/>
        <end position="108"/>
    </location>
</feature>
<accession>A0A7S1Q5N7</accession>
<gene>
    <name evidence="3" type="ORF">ACAT0790_LOCUS16041</name>
</gene>
<dbReference type="Pfam" id="PF01369">
    <property type="entry name" value="Sec7"/>
    <property type="match status" value="1"/>
</dbReference>
<dbReference type="InterPro" id="IPR035999">
    <property type="entry name" value="Sec7_dom_sf"/>
</dbReference>
<dbReference type="InterPro" id="IPR000904">
    <property type="entry name" value="Sec7_dom"/>
</dbReference>
<dbReference type="AlphaFoldDB" id="A0A7S1Q5N7"/>
<sequence>MSTFLRRSKVDIKQVGAFLGEAFSLSHTIRLEFINSVVLQNTGVVSALIQVFHMLQLPDDLQKINRLVHGVARIWWRQHERMLKDAIGNAGQRKPPQRPGAVGPPGGPQLHLDEELTGLELKSYLTSSDALHQIMFSTVMLHWYMYKDGSGPRRDLEYAQWKKLNEGIETGGGDVPEHVQNQIHTLVSKAFIPELAVATVGNATGSGETAGGPDAGGGHGPGDDSMGNVLAERPPRSNLLTPYAAAEGWAQMVGGGFPRPSGMTGVQTVTYRHVSSIFSEITHNTSGLPRSPLGAPGESALSAPASRGPAEATATHAVSKRDDFAWVSLCYTLLFFSAAPQTGAPYAFVELRKVCVANLDQESLIMSLVGAPESEDTEADLVAAGGAAAPADGDRSPSASNKAAAQTPVTIVLLLPDGRWQELNLQKLDLRVPTAGELAMWSTHLIAASQGRVARPSPPKPGGGGSRPSPRPDGGVEGEPGQATV</sequence>
<dbReference type="InterPro" id="IPR023394">
    <property type="entry name" value="Sec7_C_sf"/>
</dbReference>
<dbReference type="SUPFAM" id="SSF48425">
    <property type="entry name" value="Sec7 domain"/>
    <property type="match status" value="1"/>
</dbReference>
<dbReference type="EMBL" id="HBGE01026671">
    <property type="protein sequence ID" value="CAD9118502.1"/>
    <property type="molecule type" value="Transcribed_RNA"/>
</dbReference>
<dbReference type="GO" id="GO:0032012">
    <property type="term" value="P:regulation of ARF protein signal transduction"/>
    <property type="evidence" value="ECO:0007669"/>
    <property type="project" value="InterPro"/>
</dbReference>
<feature type="compositionally biased region" description="Gly residues" evidence="1">
    <location>
        <begin position="208"/>
        <end position="220"/>
    </location>
</feature>
<reference evidence="3" key="1">
    <citation type="submission" date="2021-01" db="EMBL/GenBank/DDBJ databases">
        <authorList>
            <person name="Corre E."/>
            <person name="Pelletier E."/>
            <person name="Niang G."/>
            <person name="Scheremetjew M."/>
            <person name="Finn R."/>
            <person name="Kale V."/>
            <person name="Holt S."/>
            <person name="Cochrane G."/>
            <person name="Meng A."/>
            <person name="Brown T."/>
            <person name="Cohen L."/>
        </authorList>
    </citation>
    <scope>NUCLEOTIDE SEQUENCE</scope>
    <source>
        <strain evidence="3">OF101</strain>
    </source>
</reference>